<dbReference type="AlphaFoldDB" id="A0A6N1X6P7"/>
<evidence type="ECO:0000256" key="1">
    <source>
        <dbReference type="ARBA" id="ARBA00004365"/>
    </source>
</evidence>
<comment type="subcellular location">
    <subcellularLocation>
        <location evidence="1">Bacterial flagellum</location>
    </subcellularLocation>
    <subcellularLocation>
        <location evidence="2">Secreted</location>
    </subcellularLocation>
</comment>
<dbReference type="Pfam" id="PF06429">
    <property type="entry name" value="Flg_bbr_C"/>
    <property type="match status" value="1"/>
</dbReference>
<protein>
    <recommendedName>
        <fullName evidence="4">Flagellar hook-associated protein 1</fullName>
    </recommendedName>
</protein>
<dbReference type="InterPro" id="IPR053927">
    <property type="entry name" value="FlgK_helical"/>
</dbReference>
<dbReference type="Pfam" id="PF00460">
    <property type="entry name" value="Flg_bb_rod"/>
    <property type="match status" value="1"/>
</dbReference>
<evidence type="ECO:0000259" key="7">
    <source>
        <dbReference type="Pfam" id="PF00460"/>
    </source>
</evidence>
<dbReference type="InterPro" id="IPR019776">
    <property type="entry name" value="Flagellar_basal_body_rod_CS"/>
</dbReference>
<feature type="domain" description="Flagellar hook-associated protein FlgK helical" evidence="9">
    <location>
        <begin position="91"/>
        <end position="327"/>
    </location>
</feature>
<organism evidence="10 11">
    <name type="scientific">Comamonas antarctica</name>
    <dbReference type="NCBI Taxonomy" id="2743470"/>
    <lineage>
        <taxon>Bacteria</taxon>
        <taxon>Pseudomonadati</taxon>
        <taxon>Pseudomonadota</taxon>
        <taxon>Betaproteobacteria</taxon>
        <taxon>Burkholderiales</taxon>
        <taxon>Comamonadaceae</taxon>
        <taxon>Comamonas</taxon>
    </lineage>
</organism>
<keyword evidence="6" id="KW-0975">Bacterial flagellum</keyword>
<evidence type="ECO:0000256" key="2">
    <source>
        <dbReference type="ARBA" id="ARBA00004613"/>
    </source>
</evidence>
<dbReference type="NCBIfam" id="TIGR02492">
    <property type="entry name" value="flgK_ends"/>
    <property type="match status" value="1"/>
</dbReference>
<dbReference type="InterPro" id="IPR010930">
    <property type="entry name" value="Flg_bb/hook_C_dom"/>
</dbReference>
<dbReference type="KEGG" id="aant:HUK68_17425"/>
<dbReference type="GO" id="GO:0005198">
    <property type="term" value="F:structural molecule activity"/>
    <property type="evidence" value="ECO:0007669"/>
    <property type="project" value="InterPro"/>
</dbReference>
<reference evidence="10 11" key="1">
    <citation type="submission" date="2020-06" db="EMBL/GenBank/DDBJ databases">
        <title>Acidovorax antarctica sp. nov., isolated from Corinth ice sheet soil, Antarctic Fields Peninsula.</title>
        <authorList>
            <person name="Xu Q."/>
            <person name="Peng F."/>
        </authorList>
    </citation>
    <scope>NUCLEOTIDE SEQUENCE [LARGE SCALE GENOMIC DNA]</scope>
    <source>
        <strain evidence="10 11">16-35-5</strain>
    </source>
</reference>
<evidence type="ECO:0000256" key="5">
    <source>
        <dbReference type="ARBA" id="ARBA00022525"/>
    </source>
</evidence>
<evidence type="ECO:0000313" key="11">
    <source>
        <dbReference type="Proteomes" id="UP000509579"/>
    </source>
</evidence>
<keyword evidence="10" id="KW-0966">Cell projection</keyword>
<dbReference type="InterPro" id="IPR001444">
    <property type="entry name" value="Flag_bb_rod_N"/>
</dbReference>
<dbReference type="PRINTS" id="PR01005">
    <property type="entry name" value="FLGHOOKAP1"/>
</dbReference>
<keyword evidence="10" id="KW-0282">Flagellum</keyword>
<proteinExistence type="inferred from homology"/>
<feature type="domain" description="Flagellar basal body rod protein N-terminal" evidence="7">
    <location>
        <begin position="4"/>
        <end position="33"/>
    </location>
</feature>
<keyword evidence="5" id="KW-0964">Secreted</keyword>
<comment type="similarity">
    <text evidence="3">Belongs to the flagella basal body rod proteins family.</text>
</comment>
<evidence type="ECO:0000259" key="8">
    <source>
        <dbReference type="Pfam" id="PF06429"/>
    </source>
</evidence>
<dbReference type="GO" id="GO:0009424">
    <property type="term" value="C:bacterial-type flagellum hook"/>
    <property type="evidence" value="ECO:0007669"/>
    <property type="project" value="InterPro"/>
</dbReference>
<dbReference type="Pfam" id="PF22638">
    <property type="entry name" value="FlgK_D1"/>
    <property type="match status" value="1"/>
</dbReference>
<sequence>MSLLNVGSGALMANQIALQTIGNNIANVNTAGYSRQTVSMGTNFGQDMGNGYVGNGVSVASIVRNYSALLNRQANTAGAVQAADLARMNSLAQMQEYFSGGESGLGASINDMLNAFSDVVNAPTDLTARNVVLTRMTELAGRFKSTSTSLDELDYTNKQQIQNDITLVNSLASQVAQLNTQISRSVATGVTPNDLLDKRDQLVREMNQYVQTSQVDGADGTLNLFVGGSQALVLGATASKLAVSESTQYPGSGQLSLYFTQPGIDPVELTAKMVGGGEVAGLLKFNNEDLTEGRNLLGRLAQVISTALNAQQTQGLTLAGTQGSALFSQVTQMPGYTAIPGVSASVSFVDTHSTANPQPVLDATAYVASDYQVVFGEGGKVNLVRQSDGYTRTYDDVAALGAQTVDGLQFNISGAGALNETILFKPFSTAAHSMQALVLSPQDLAVSNAVAATINPGNSGSLQLSGLKVTGAGIPDAASAGIQISFAVDATTSAITYTASNGATGSYVPGQPIKIDGWEITLSGTPQAGDSVTVQNARSPDLGDNWKRDAGNANAFLALRDAKLFDGGTTLSDGFSTLIAQVGTRTQSAKLAADLSGTIAKNLDADRTAVSGVNLDEEAAKLLQYQQAYQASAKMLQIAQSIFDSMISTVGR</sequence>
<dbReference type="EMBL" id="CP054840">
    <property type="protein sequence ID" value="QKV54528.1"/>
    <property type="molecule type" value="Genomic_DNA"/>
</dbReference>
<evidence type="ECO:0000313" key="10">
    <source>
        <dbReference type="EMBL" id="QKV54528.1"/>
    </source>
</evidence>
<dbReference type="GO" id="GO:0005576">
    <property type="term" value="C:extracellular region"/>
    <property type="evidence" value="ECO:0007669"/>
    <property type="project" value="UniProtKB-SubCell"/>
</dbReference>
<gene>
    <name evidence="10" type="primary">flgK</name>
    <name evidence="10" type="ORF">HUK68_17425</name>
</gene>
<dbReference type="PANTHER" id="PTHR30033">
    <property type="entry name" value="FLAGELLAR HOOK-ASSOCIATED PROTEIN 1"/>
    <property type="match status" value="1"/>
</dbReference>
<dbReference type="InterPro" id="IPR002371">
    <property type="entry name" value="FlgK"/>
</dbReference>
<name>A0A6N1X6P7_9BURK</name>
<accession>A0A6N1X6P7</accession>
<dbReference type="PROSITE" id="PS00588">
    <property type="entry name" value="FLAGELLA_BB_ROD"/>
    <property type="match status" value="1"/>
</dbReference>
<dbReference type="Proteomes" id="UP000509579">
    <property type="component" value="Chromosome"/>
</dbReference>
<dbReference type="PANTHER" id="PTHR30033:SF1">
    <property type="entry name" value="FLAGELLAR HOOK-ASSOCIATED PROTEIN 1"/>
    <property type="match status" value="1"/>
</dbReference>
<feature type="domain" description="Flagellar basal-body/hook protein C-terminal" evidence="8">
    <location>
        <begin position="610"/>
        <end position="648"/>
    </location>
</feature>
<evidence type="ECO:0000256" key="6">
    <source>
        <dbReference type="ARBA" id="ARBA00023143"/>
    </source>
</evidence>
<dbReference type="RefSeq" id="WP_175505328.1">
    <property type="nucleotide sequence ID" value="NZ_CP054840.1"/>
</dbReference>
<keyword evidence="10" id="KW-0969">Cilium</keyword>
<evidence type="ECO:0000259" key="9">
    <source>
        <dbReference type="Pfam" id="PF22638"/>
    </source>
</evidence>
<evidence type="ECO:0000256" key="4">
    <source>
        <dbReference type="ARBA" id="ARBA00016244"/>
    </source>
</evidence>
<dbReference type="GO" id="GO:0044780">
    <property type="term" value="P:bacterial-type flagellum assembly"/>
    <property type="evidence" value="ECO:0007669"/>
    <property type="project" value="InterPro"/>
</dbReference>
<evidence type="ECO:0000256" key="3">
    <source>
        <dbReference type="ARBA" id="ARBA00009677"/>
    </source>
</evidence>
<keyword evidence="11" id="KW-1185">Reference proteome</keyword>
<dbReference type="SUPFAM" id="SSF64518">
    <property type="entry name" value="Phase 1 flagellin"/>
    <property type="match status" value="1"/>
</dbReference>